<keyword evidence="2" id="KW-1185">Reference proteome</keyword>
<evidence type="ECO:0000313" key="1">
    <source>
        <dbReference type="EMBL" id="KOB71144.1"/>
    </source>
</evidence>
<proteinExistence type="predicted"/>
<comment type="caution">
    <text evidence="1">The sequence shown here is derived from an EMBL/GenBank/DDBJ whole genome shotgun (WGS) entry which is preliminary data.</text>
</comment>
<sequence length="130" mass="14579">MLPNIAKQIIAVCPKTRLPLLSFLRHKAAYEGEGKTTVRVINQEHDLGLMIDSYATVIGLESNDRSKFNSVFKAARANKLNIEILPTEHACSTFNFLNAECRSVAGALIPPLKLEMNENDMLHTKIHYQD</sequence>
<dbReference type="Proteomes" id="UP000037510">
    <property type="component" value="Unassembled WGS sequence"/>
</dbReference>
<reference evidence="1 2" key="1">
    <citation type="journal article" date="2015" name="Genome Biol. Evol.">
        <title>The genome of winter moth (Operophtera brumata) provides a genomic perspective on sexual dimorphism and phenology.</title>
        <authorList>
            <person name="Derks M.F."/>
            <person name="Smit S."/>
            <person name="Salis L."/>
            <person name="Schijlen E."/>
            <person name="Bossers A."/>
            <person name="Mateman C."/>
            <person name="Pijl A.S."/>
            <person name="de Ridder D."/>
            <person name="Groenen M.A."/>
            <person name="Visser M.E."/>
            <person name="Megens H.J."/>
        </authorList>
    </citation>
    <scope>NUCLEOTIDE SEQUENCE [LARGE SCALE GENOMIC DNA]</scope>
    <source>
        <strain evidence="1">WM2013NL</strain>
        <tissue evidence="1">Head and thorax</tissue>
    </source>
</reference>
<dbReference type="InterPro" id="IPR007523">
    <property type="entry name" value="NDUFAF3/AAMDC"/>
</dbReference>
<dbReference type="SUPFAM" id="SSF64076">
    <property type="entry name" value="MTH938-like"/>
    <property type="match status" value="1"/>
</dbReference>
<dbReference type="Gene3D" id="3.40.1230.10">
    <property type="entry name" value="MTH938-like"/>
    <property type="match status" value="1"/>
</dbReference>
<evidence type="ECO:0000313" key="2">
    <source>
        <dbReference type="Proteomes" id="UP000037510"/>
    </source>
</evidence>
<gene>
    <name evidence="1" type="ORF">OBRU01_14601</name>
</gene>
<organism evidence="1 2">
    <name type="scientific">Operophtera brumata</name>
    <name type="common">Winter moth</name>
    <name type="synonym">Phalaena brumata</name>
    <dbReference type="NCBI Taxonomy" id="104452"/>
    <lineage>
        <taxon>Eukaryota</taxon>
        <taxon>Metazoa</taxon>
        <taxon>Ecdysozoa</taxon>
        <taxon>Arthropoda</taxon>
        <taxon>Hexapoda</taxon>
        <taxon>Insecta</taxon>
        <taxon>Pterygota</taxon>
        <taxon>Neoptera</taxon>
        <taxon>Endopterygota</taxon>
        <taxon>Lepidoptera</taxon>
        <taxon>Glossata</taxon>
        <taxon>Ditrysia</taxon>
        <taxon>Geometroidea</taxon>
        <taxon>Geometridae</taxon>
        <taxon>Larentiinae</taxon>
        <taxon>Operophtera</taxon>
    </lineage>
</organism>
<dbReference type="AlphaFoldDB" id="A0A0L7L739"/>
<name>A0A0L7L739_OPEBR</name>
<dbReference type="EMBL" id="JTDY01002591">
    <property type="protein sequence ID" value="KOB71144.1"/>
    <property type="molecule type" value="Genomic_DNA"/>
</dbReference>
<dbReference type="InterPro" id="IPR036748">
    <property type="entry name" value="MTH938-like_sf"/>
</dbReference>
<protein>
    <submittedName>
        <fullName evidence="1">NADH dehydrogenase</fullName>
    </submittedName>
</protein>
<accession>A0A0L7L739</accession>
<feature type="non-terminal residue" evidence="1">
    <location>
        <position position="130"/>
    </location>
</feature>
<dbReference type="Pfam" id="PF04430">
    <property type="entry name" value="DUF498"/>
    <property type="match status" value="1"/>
</dbReference>
<dbReference type="STRING" id="104452.A0A0L7L739"/>